<proteinExistence type="inferred from homology"/>
<evidence type="ECO:0000259" key="7">
    <source>
        <dbReference type="Pfam" id="PF07980"/>
    </source>
</evidence>
<name>A0A1G7VZH4_9BACT</name>
<dbReference type="InterPro" id="IPR033985">
    <property type="entry name" value="SusD-like_N"/>
</dbReference>
<gene>
    <name evidence="9" type="ORF">SAMN04487996_12152</name>
</gene>
<evidence type="ECO:0000256" key="1">
    <source>
        <dbReference type="ARBA" id="ARBA00004442"/>
    </source>
</evidence>
<dbReference type="AlphaFoldDB" id="A0A1G7VZH4"/>
<keyword evidence="10" id="KW-1185">Reference proteome</keyword>
<keyword evidence="4" id="KW-0472">Membrane</keyword>
<dbReference type="Gene3D" id="1.25.40.390">
    <property type="match status" value="1"/>
</dbReference>
<sequence length="470" mass="52829">MKKYIKTIALAALIASTWSCKDSFLELAPVSNPSAENFYKTRSDFDIAANAAYNTLYTVYHPQGPVSYAGELMSDNVTIFNISGNQADKWQFRDYTLAPANTMVYQFWQDFYRSIYNLNIILDKIQNADLDATYKAQTQGEMLFLRSLYYYNMVQLWGDVPLVTRPVSAAEAYDILRTPSTEIYTQIIKDLAEAKSKLPATATISGRATKGAAQALLGKVYLATGDKANGVKELKEIYDSKQYELLPAYASLWDAKTKNTKESIFEIQYLGGSATAPYSNYYLGFFPNSNALGFYGAGMNQVVEDIWNEYEKGDGRREASIDTGFTDAKGNFTKAKFPKKWQDKTAPLINQNIAANNNFMVLRYADLLLLLSEATGEASYLNEVRKRAGLPLYGAAGYPAKYNTLALAVEHERRVELAFEFHRWFDLKRTNRVVDVLTAKGKPVTQNKLVFPIPNIVRDQNAKITQNAGY</sequence>
<feature type="domain" description="SusD-like N-terminal" evidence="8">
    <location>
        <begin position="63"/>
        <end position="222"/>
    </location>
</feature>
<comment type="subcellular location">
    <subcellularLocation>
        <location evidence="1">Cell outer membrane</location>
    </subcellularLocation>
</comment>
<dbReference type="Proteomes" id="UP000198748">
    <property type="component" value="Unassembled WGS sequence"/>
</dbReference>
<evidence type="ECO:0000256" key="3">
    <source>
        <dbReference type="ARBA" id="ARBA00022729"/>
    </source>
</evidence>
<evidence type="ECO:0000256" key="2">
    <source>
        <dbReference type="ARBA" id="ARBA00006275"/>
    </source>
</evidence>
<organism evidence="9 10">
    <name type="scientific">Dyadobacter soli</name>
    <dbReference type="NCBI Taxonomy" id="659014"/>
    <lineage>
        <taxon>Bacteria</taxon>
        <taxon>Pseudomonadati</taxon>
        <taxon>Bacteroidota</taxon>
        <taxon>Cytophagia</taxon>
        <taxon>Cytophagales</taxon>
        <taxon>Spirosomataceae</taxon>
        <taxon>Dyadobacter</taxon>
    </lineage>
</organism>
<dbReference type="InterPro" id="IPR012944">
    <property type="entry name" value="SusD_RagB_dom"/>
</dbReference>
<accession>A0A1G7VZH4</accession>
<comment type="similarity">
    <text evidence="2">Belongs to the SusD family.</text>
</comment>
<keyword evidence="5" id="KW-0998">Cell outer membrane</keyword>
<protein>
    <submittedName>
        <fullName evidence="9">SusD family protein</fullName>
    </submittedName>
</protein>
<reference evidence="10" key="1">
    <citation type="submission" date="2016-10" db="EMBL/GenBank/DDBJ databases">
        <authorList>
            <person name="Varghese N."/>
            <person name="Submissions S."/>
        </authorList>
    </citation>
    <scope>NUCLEOTIDE SEQUENCE [LARGE SCALE GENOMIC DNA]</scope>
    <source>
        <strain evidence="10">DSM 25329</strain>
    </source>
</reference>
<evidence type="ECO:0000259" key="8">
    <source>
        <dbReference type="Pfam" id="PF14322"/>
    </source>
</evidence>
<dbReference type="OrthoDB" id="636214at2"/>
<feature type="signal peptide" evidence="6">
    <location>
        <begin position="1"/>
        <end position="21"/>
    </location>
</feature>
<evidence type="ECO:0000256" key="5">
    <source>
        <dbReference type="ARBA" id="ARBA00023237"/>
    </source>
</evidence>
<dbReference type="InterPro" id="IPR011990">
    <property type="entry name" value="TPR-like_helical_dom_sf"/>
</dbReference>
<evidence type="ECO:0000313" key="9">
    <source>
        <dbReference type="EMBL" id="SDG64829.1"/>
    </source>
</evidence>
<feature type="chain" id="PRO_5011500837" evidence="6">
    <location>
        <begin position="22"/>
        <end position="470"/>
    </location>
</feature>
<dbReference type="EMBL" id="FNAN01000021">
    <property type="protein sequence ID" value="SDG64829.1"/>
    <property type="molecule type" value="Genomic_DNA"/>
</dbReference>
<evidence type="ECO:0000256" key="6">
    <source>
        <dbReference type="SAM" id="SignalP"/>
    </source>
</evidence>
<dbReference type="SUPFAM" id="SSF48452">
    <property type="entry name" value="TPR-like"/>
    <property type="match status" value="1"/>
</dbReference>
<evidence type="ECO:0000313" key="10">
    <source>
        <dbReference type="Proteomes" id="UP000198748"/>
    </source>
</evidence>
<dbReference type="Pfam" id="PF14322">
    <property type="entry name" value="SusD-like_3"/>
    <property type="match status" value="1"/>
</dbReference>
<dbReference type="STRING" id="659014.SAMN04487996_12152"/>
<dbReference type="Pfam" id="PF07980">
    <property type="entry name" value="SusD_RagB"/>
    <property type="match status" value="1"/>
</dbReference>
<evidence type="ECO:0000256" key="4">
    <source>
        <dbReference type="ARBA" id="ARBA00023136"/>
    </source>
</evidence>
<feature type="domain" description="RagB/SusD" evidence="7">
    <location>
        <begin position="337"/>
        <end position="470"/>
    </location>
</feature>
<dbReference type="RefSeq" id="WP_090156568.1">
    <property type="nucleotide sequence ID" value="NZ_FNAN01000021.1"/>
</dbReference>
<dbReference type="GO" id="GO:0009279">
    <property type="term" value="C:cell outer membrane"/>
    <property type="evidence" value="ECO:0007669"/>
    <property type="project" value="UniProtKB-SubCell"/>
</dbReference>
<keyword evidence="3 6" id="KW-0732">Signal</keyword>